<dbReference type="STRING" id="7217.A0A0N8NZY2"/>
<protein>
    <recommendedName>
        <fullName evidence="3">DUF1279 domain-containing protein</fullName>
    </recommendedName>
</protein>
<evidence type="ECO:0000256" key="1">
    <source>
        <dbReference type="SAM" id="MobiDB-lite"/>
    </source>
</evidence>
<reference evidence="4 5" key="1">
    <citation type="journal article" date="2007" name="Nature">
        <title>Evolution of genes and genomes on the Drosophila phylogeny.</title>
        <authorList>
            <consortium name="Drosophila 12 Genomes Consortium"/>
            <person name="Clark A.G."/>
            <person name="Eisen M.B."/>
            <person name="Smith D.R."/>
            <person name="Bergman C.M."/>
            <person name="Oliver B."/>
            <person name="Markow T.A."/>
            <person name="Kaufman T.C."/>
            <person name="Kellis M."/>
            <person name="Gelbart W."/>
            <person name="Iyer V.N."/>
            <person name="Pollard D.A."/>
            <person name="Sackton T.B."/>
            <person name="Larracuente A.M."/>
            <person name="Singh N.D."/>
            <person name="Abad J.P."/>
            <person name="Abt D.N."/>
            <person name="Adryan B."/>
            <person name="Aguade M."/>
            <person name="Akashi H."/>
            <person name="Anderson W.W."/>
            <person name="Aquadro C.F."/>
            <person name="Ardell D.H."/>
            <person name="Arguello R."/>
            <person name="Artieri C.G."/>
            <person name="Barbash D.A."/>
            <person name="Barker D."/>
            <person name="Barsanti P."/>
            <person name="Batterham P."/>
            <person name="Batzoglou S."/>
            <person name="Begun D."/>
            <person name="Bhutkar A."/>
            <person name="Blanco E."/>
            <person name="Bosak S.A."/>
            <person name="Bradley R.K."/>
            <person name="Brand A.D."/>
            <person name="Brent M.R."/>
            <person name="Brooks A.N."/>
            <person name="Brown R.H."/>
            <person name="Butlin R.K."/>
            <person name="Caggese C."/>
            <person name="Calvi B.R."/>
            <person name="Bernardo de Carvalho A."/>
            <person name="Caspi A."/>
            <person name="Castrezana S."/>
            <person name="Celniker S.E."/>
            <person name="Chang J.L."/>
            <person name="Chapple C."/>
            <person name="Chatterji S."/>
            <person name="Chinwalla A."/>
            <person name="Civetta A."/>
            <person name="Clifton S.W."/>
            <person name="Comeron J.M."/>
            <person name="Costello J.C."/>
            <person name="Coyne J.A."/>
            <person name="Daub J."/>
            <person name="David R.G."/>
            <person name="Delcher A.L."/>
            <person name="Delehaunty K."/>
            <person name="Do C.B."/>
            <person name="Ebling H."/>
            <person name="Edwards K."/>
            <person name="Eickbush T."/>
            <person name="Evans J.D."/>
            <person name="Filipski A."/>
            <person name="Findeiss S."/>
            <person name="Freyhult E."/>
            <person name="Fulton L."/>
            <person name="Fulton R."/>
            <person name="Garcia A.C."/>
            <person name="Gardiner A."/>
            <person name="Garfield D.A."/>
            <person name="Garvin B.E."/>
            <person name="Gibson G."/>
            <person name="Gilbert D."/>
            <person name="Gnerre S."/>
            <person name="Godfrey J."/>
            <person name="Good R."/>
            <person name="Gotea V."/>
            <person name="Gravely B."/>
            <person name="Greenberg A.J."/>
            <person name="Griffiths-Jones S."/>
            <person name="Gross S."/>
            <person name="Guigo R."/>
            <person name="Gustafson E.A."/>
            <person name="Haerty W."/>
            <person name="Hahn M.W."/>
            <person name="Halligan D.L."/>
            <person name="Halpern A.L."/>
            <person name="Halter G.M."/>
            <person name="Han M.V."/>
            <person name="Heger A."/>
            <person name="Hillier L."/>
            <person name="Hinrichs A.S."/>
            <person name="Holmes I."/>
            <person name="Hoskins R.A."/>
            <person name="Hubisz M.J."/>
            <person name="Hultmark D."/>
            <person name="Huntley M.A."/>
            <person name="Jaffe D.B."/>
            <person name="Jagadeeshan S."/>
            <person name="Jeck W.R."/>
            <person name="Johnson J."/>
            <person name="Jones C.D."/>
            <person name="Jordan W.C."/>
            <person name="Karpen G.H."/>
            <person name="Kataoka E."/>
            <person name="Keightley P.D."/>
            <person name="Kheradpour P."/>
            <person name="Kirkness E.F."/>
            <person name="Koerich L.B."/>
            <person name="Kristiansen K."/>
            <person name="Kudrna D."/>
            <person name="Kulathinal R.J."/>
            <person name="Kumar S."/>
            <person name="Kwok R."/>
            <person name="Lander E."/>
            <person name="Langley C.H."/>
            <person name="Lapoint R."/>
            <person name="Lazzaro B.P."/>
            <person name="Lee S.J."/>
            <person name="Levesque L."/>
            <person name="Li R."/>
            <person name="Lin C.F."/>
            <person name="Lin M.F."/>
            <person name="Lindblad-Toh K."/>
            <person name="Llopart A."/>
            <person name="Long M."/>
            <person name="Low L."/>
            <person name="Lozovsky E."/>
            <person name="Lu J."/>
            <person name="Luo M."/>
            <person name="Machado C.A."/>
            <person name="Makalowski W."/>
            <person name="Marzo M."/>
            <person name="Matsuda M."/>
            <person name="Matzkin L."/>
            <person name="McAllister B."/>
            <person name="McBride C.S."/>
            <person name="McKernan B."/>
            <person name="McKernan K."/>
            <person name="Mendez-Lago M."/>
            <person name="Minx P."/>
            <person name="Mollenhauer M.U."/>
            <person name="Montooth K."/>
            <person name="Mount S.M."/>
            <person name="Mu X."/>
            <person name="Myers E."/>
            <person name="Negre B."/>
            <person name="Newfeld S."/>
            <person name="Nielsen R."/>
            <person name="Noor M.A."/>
            <person name="O'Grady P."/>
            <person name="Pachter L."/>
            <person name="Papaceit M."/>
            <person name="Parisi M.J."/>
            <person name="Parisi M."/>
            <person name="Parts L."/>
            <person name="Pedersen J.S."/>
            <person name="Pesole G."/>
            <person name="Phillippy A.M."/>
            <person name="Ponting C.P."/>
            <person name="Pop M."/>
            <person name="Porcelli D."/>
            <person name="Powell J.R."/>
            <person name="Prohaska S."/>
            <person name="Pruitt K."/>
            <person name="Puig M."/>
            <person name="Quesneville H."/>
            <person name="Ram K.R."/>
            <person name="Rand D."/>
            <person name="Rasmussen M.D."/>
            <person name="Reed L.K."/>
            <person name="Reenan R."/>
            <person name="Reily A."/>
            <person name="Remington K.A."/>
            <person name="Rieger T.T."/>
            <person name="Ritchie M.G."/>
            <person name="Robin C."/>
            <person name="Rogers Y.H."/>
            <person name="Rohde C."/>
            <person name="Rozas J."/>
            <person name="Rubenfield M.J."/>
            <person name="Ruiz A."/>
            <person name="Russo S."/>
            <person name="Salzberg S.L."/>
            <person name="Sanchez-Gracia A."/>
            <person name="Saranga D.J."/>
            <person name="Sato H."/>
            <person name="Schaeffer S.W."/>
            <person name="Schatz M.C."/>
            <person name="Schlenke T."/>
            <person name="Schwartz R."/>
            <person name="Segarra C."/>
            <person name="Singh R.S."/>
            <person name="Sirot L."/>
            <person name="Sirota M."/>
            <person name="Sisneros N.B."/>
            <person name="Smith C.D."/>
            <person name="Smith T.F."/>
            <person name="Spieth J."/>
            <person name="Stage D.E."/>
            <person name="Stark A."/>
            <person name="Stephan W."/>
            <person name="Strausberg R.L."/>
            <person name="Strempel S."/>
            <person name="Sturgill D."/>
            <person name="Sutton G."/>
            <person name="Sutton G.G."/>
            <person name="Tao W."/>
            <person name="Teichmann S."/>
            <person name="Tobari Y.N."/>
            <person name="Tomimura Y."/>
            <person name="Tsolas J.M."/>
            <person name="Valente V.L."/>
            <person name="Venter E."/>
            <person name="Venter J.C."/>
            <person name="Vicario S."/>
            <person name="Vieira F.G."/>
            <person name="Vilella A.J."/>
            <person name="Villasante A."/>
            <person name="Walenz B."/>
            <person name="Wang J."/>
            <person name="Wasserman M."/>
            <person name="Watts T."/>
            <person name="Wilson D."/>
            <person name="Wilson R.K."/>
            <person name="Wing R.A."/>
            <person name="Wolfner M.F."/>
            <person name="Wong A."/>
            <person name="Wong G.K."/>
            <person name="Wu C.I."/>
            <person name="Wu G."/>
            <person name="Yamamoto D."/>
            <person name="Yang H.P."/>
            <person name="Yang S.P."/>
            <person name="Yorke J.A."/>
            <person name="Yoshida K."/>
            <person name="Zdobnov E."/>
            <person name="Zhang P."/>
            <person name="Zhang Y."/>
            <person name="Zimin A.V."/>
            <person name="Baldwin J."/>
            <person name="Abdouelleil A."/>
            <person name="Abdulkadir J."/>
            <person name="Abebe A."/>
            <person name="Abera B."/>
            <person name="Abreu J."/>
            <person name="Acer S.C."/>
            <person name="Aftuck L."/>
            <person name="Alexander A."/>
            <person name="An P."/>
            <person name="Anderson E."/>
            <person name="Anderson S."/>
            <person name="Arachi H."/>
            <person name="Azer M."/>
            <person name="Bachantsang P."/>
            <person name="Barry A."/>
            <person name="Bayul T."/>
            <person name="Berlin A."/>
            <person name="Bessette D."/>
            <person name="Bloom T."/>
            <person name="Blye J."/>
            <person name="Boguslavskiy L."/>
            <person name="Bonnet C."/>
            <person name="Boukhgalter B."/>
            <person name="Bourzgui I."/>
            <person name="Brown A."/>
            <person name="Cahill P."/>
            <person name="Channer S."/>
            <person name="Cheshatsang Y."/>
            <person name="Chuda L."/>
            <person name="Citroen M."/>
            <person name="Collymore A."/>
            <person name="Cooke P."/>
            <person name="Costello M."/>
            <person name="D'Aco K."/>
            <person name="Daza R."/>
            <person name="De Haan G."/>
            <person name="DeGray S."/>
            <person name="DeMaso C."/>
            <person name="Dhargay N."/>
            <person name="Dooley K."/>
            <person name="Dooley E."/>
            <person name="Doricent M."/>
            <person name="Dorje P."/>
            <person name="Dorjee K."/>
            <person name="Dupes A."/>
            <person name="Elong R."/>
            <person name="Falk J."/>
            <person name="Farina A."/>
            <person name="Faro S."/>
            <person name="Ferguson D."/>
            <person name="Fisher S."/>
            <person name="Foley C.D."/>
            <person name="Franke A."/>
            <person name="Friedrich D."/>
            <person name="Gadbois L."/>
            <person name="Gearin G."/>
            <person name="Gearin C.R."/>
            <person name="Giannoukos G."/>
            <person name="Goode T."/>
            <person name="Graham J."/>
            <person name="Grandbois E."/>
            <person name="Grewal S."/>
            <person name="Gyaltsen K."/>
            <person name="Hafez N."/>
            <person name="Hagos B."/>
            <person name="Hall J."/>
            <person name="Henson C."/>
            <person name="Hollinger A."/>
            <person name="Honan T."/>
            <person name="Huard M.D."/>
            <person name="Hughes L."/>
            <person name="Hurhula B."/>
            <person name="Husby M.E."/>
            <person name="Kamat A."/>
            <person name="Kanga B."/>
            <person name="Kashin S."/>
            <person name="Khazanovich D."/>
            <person name="Kisner P."/>
            <person name="Lance K."/>
            <person name="Lara M."/>
            <person name="Lee W."/>
            <person name="Lennon N."/>
            <person name="Letendre F."/>
            <person name="LeVine R."/>
            <person name="Lipovsky A."/>
            <person name="Liu X."/>
            <person name="Liu J."/>
            <person name="Liu S."/>
            <person name="Lokyitsang T."/>
            <person name="Lokyitsang Y."/>
            <person name="Lubonja R."/>
            <person name="Lui A."/>
            <person name="MacDonald P."/>
            <person name="Magnisalis V."/>
            <person name="Maru K."/>
            <person name="Matthews C."/>
            <person name="McCusker W."/>
            <person name="McDonough S."/>
            <person name="Mehta T."/>
            <person name="Meldrim J."/>
            <person name="Meneus L."/>
            <person name="Mihai O."/>
            <person name="Mihalev A."/>
            <person name="Mihova T."/>
            <person name="Mittelman R."/>
            <person name="Mlenga V."/>
            <person name="Montmayeur A."/>
            <person name="Mulrain L."/>
            <person name="Navidi A."/>
            <person name="Naylor J."/>
            <person name="Negash T."/>
            <person name="Nguyen T."/>
            <person name="Nguyen N."/>
            <person name="Nicol R."/>
            <person name="Norbu C."/>
            <person name="Norbu N."/>
            <person name="Novod N."/>
            <person name="O'Neill B."/>
            <person name="Osman S."/>
            <person name="Markiewicz E."/>
            <person name="Oyono O.L."/>
            <person name="Patti C."/>
            <person name="Phunkhang P."/>
            <person name="Pierre F."/>
            <person name="Priest M."/>
            <person name="Raghuraman S."/>
            <person name="Rege F."/>
            <person name="Reyes R."/>
            <person name="Rise C."/>
            <person name="Rogov P."/>
            <person name="Ross K."/>
            <person name="Ryan E."/>
            <person name="Settipalli S."/>
            <person name="Shea T."/>
            <person name="Sherpa N."/>
            <person name="Shi L."/>
            <person name="Shih D."/>
            <person name="Sparrow T."/>
            <person name="Spaulding J."/>
            <person name="Stalker J."/>
            <person name="Stange-Thomann N."/>
            <person name="Stavropoulos S."/>
            <person name="Stone C."/>
            <person name="Strader C."/>
            <person name="Tesfaye S."/>
            <person name="Thomson T."/>
            <person name="Thoulutsang Y."/>
            <person name="Thoulutsang D."/>
            <person name="Topham K."/>
            <person name="Topping I."/>
            <person name="Tsamla T."/>
            <person name="Vassiliev H."/>
            <person name="Vo A."/>
            <person name="Wangchuk T."/>
            <person name="Wangdi T."/>
            <person name="Weiand M."/>
            <person name="Wilkinson J."/>
            <person name="Wilson A."/>
            <person name="Yadav S."/>
            <person name="Young G."/>
            <person name="Yu Q."/>
            <person name="Zembek L."/>
            <person name="Zhong D."/>
            <person name="Zimmer A."/>
            <person name="Zwirko Z."/>
            <person name="Jaffe D.B."/>
            <person name="Alvarez P."/>
            <person name="Brockman W."/>
            <person name="Butler J."/>
            <person name="Chin C."/>
            <person name="Gnerre S."/>
            <person name="Grabherr M."/>
            <person name="Kleber M."/>
            <person name="Mauceli E."/>
            <person name="MacCallum I."/>
        </authorList>
    </citation>
    <scope>NUCLEOTIDE SEQUENCE [LARGE SCALE GENOMIC DNA]</scope>
    <source>
        <strain evidence="5">Tucson 14024-0371.13</strain>
    </source>
</reference>
<dbReference type="InParanoid" id="A0A0N8NZY2"/>
<keyword evidence="2" id="KW-1133">Transmembrane helix</keyword>
<dbReference type="eggNOG" id="KOG4526">
    <property type="taxonomic scope" value="Eukaryota"/>
</dbReference>
<dbReference type="Proteomes" id="UP000007801">
    <property type="component" value="Unassembled WGS sequence"/>
</dbReference>
<evidence type="ECO:0000313" key="5">
    <source>
        <dbReference type="Proteomes" id="UP000007801"/>
    </source>
</evidence>
<dbReference type="Pfam" id="PF06916">
    <property type="entry name" value="FAM210A-B_dom"/>
    <property type="match status" value="1"/>
</dbReference>
<gene>
    <name evidence="4" type="primary">Dana\GF26909</name>
    <name evidence="4" type="ORF">GF26909</name>
</gene>
<accession>A0A0N8NZY2</accession>
<dbReference type="FunCoup" id="A0A0N8NZY2">
    <property type="interactions" value="111"/>
</dbReference>
<name>A0A0N8NZY2_DROAN</name>
<feature type="region of interest" description="Disordered" evidence="1">
    <location>
        <begin position="97"/>
        <end position="116"/>
    </location>
</feature>
<proteinExistence type="predicted"/>
<keyword evidence="2" id="KW-0812">Transmembrane</keyword>
<dbReference type="PANTHER" id="PTHR21377:SF0">
    <property type="entry name" value="PROTEIN FAM210B, MITOCHONDRIAL"/>
    <property type="match status" value="1"/>
</dbReference>
<evidence type="ECO:0000313" key="4">
    <source>
        <dbReference type="EMBL" id="KPU75596.1"/>
    </source>
</evidence>
<evidence type="ECO:0000256" key="2">
    <source>
        <dbReference type="SAM" id="Phobius"/>
    </source>
</evidence>
<dbReference type="OrthoDB" id="426386at2759"/>
<sequence>NCATKCLSGLVNTNFDADFHVQSYDCYGSISLYSVMQSNVPTPFAGIHKISHLHMPGGQWSQEYKFTSLSMQNFHYTCLRDNTRADWADSQGFSCGSARRSYTTRSTPPSTSLPTSNLPIQKTAPVKFSKKEQLRKAFKEYGSTIVVFHVCISLISVLSFYALVSSGVNMISILEFLGVPPSATAEKISTGSSFVIAYAVHKVFAPIRISITLAATPFIVRYLRLKGFLKNSQKNT</sequence>
<feature type="transmembrane region" description="Helical" evidence="2">
    <location>
        <begin position="203"/>
        <end position="223"/>
    </location>
</feature>
<dbReference type="EMBL" id="CH902638">
    <property type="protein sequence ID" value="KPU75596.1"/>
    <property type="molecule type" value="Genomic_DNA"/>
</dbReference>
<dbReference type="GO" id="GO:0005739">
    <property type="term" value="C:mitochondrion"/>
    <property type="evidence" value="ECO:0007669"/>
    <property type="project" value="TreeGrafter"/>
</dbReference>
<feature type="non-terminal residue" evidence="4">
    <location>
        <position position="1"/>
    </location>
</feature>
<feature type="transmembrane region" description="Helical" evidence="2">
    <location>
        <begin position="141"/>
        <end position="164"/>
    </location>
</feature>
<dbReference type="PANTHER" id="PTHR21377">
    <property type="entry name" value="PROTEIN FAM210B, MITOCHONDRIAL"/>
    <property type="match status" value="1"/>
</dbReference>
<dbReference type="InterPro" id="IPR045866">
    <property type="entry name" value="FAM210A/B-like"/>
</dbReference>
<keyword evidence="5" id="KW-1185">Reference proteome</keyword>
<keyword evidence="2" id="KW-0472">Membrane</keyword>
<dbReference type="AlphaFoldDB" id="A0A0N8NZY2"/>
<dbReference type="InterPro" id="IPR009688">
    <property type="entry name" value="FAM210A/B-like_dom"/>
</dbReference>
<evidence type="ECO:0000259" key="3">
    <source>
        <dbReference type="Pfam" id="PF06916"/>
    </source>
</evidence>
<feature type="domain" description="DUF1279" evidence="3">
    <location>
        <begin position="133"/>
        <end position="218"/>
    </location>
</feature>
<organism evidence="4 5">
    <name type="scientific">Drosophila ananassae</name>
    <name type="common">Fruit fly</name>
    <dbReference type="NCBI Taxonomy" id="7217"/>
    <lineage>
        <taxon>Eukaryota</taxon>
        <taxon>Metazoa</taxon>
        <taxon>Ecdysozoa</taxon>
        <taxon>Arthropoda</taxon>
        <taxon>Hexapoda</taxon>
        <taxon>Insecta</taxon>
        <taxon>Pterygota</taxon>
        <taxon>Neoptera</taxon>
        <taxon>Endopterygota</taxon>
        <taxon>Diptera</taxon>
        <taxon>Brachycera</taxon>
        <taxon>Muscomorpha</taxon>
        <taxon>Ephydroidea</taxon>
        <taxon>Drosophilidae</taxon>
        <taxon>Drosophila</taxon>
        <taxon>Sophophora</taxon>
    </lineage>
</organism>
<feature type="compositionally biased region" description="Low complexity" evidence="1">
    <location>
        <begin position="99"/>
        <end position="116"/>
    </location>
</feature>